<keyword evidence="1" id="KW-0805">Transcription regulation</keyword>
<evidence type="ECO:0000313" key="6">
    <source>
        <dbReference type="Proteomes" id="UP000031202"/>
    </source>
</evidence>
<dbReference type="PANTHER" id="PTHR43537">
    <property type="entry name" value="TRANSCRIPTIONAL REGULATOR, GNTR FAMILY"/>
    <property type="match status" value="1"/>
</dbReference>
<feature type="domain" description="HTH gntR-type" evidence="4">
    <location>
        <begin position="22"/>
        <end position="94"/>
    </location>
</feature>
<dbReference type="GO" id="GO:0003677">
    <property type="term" value="F:DNA binding"/>
    <property type="evidence" value="ECO:0007669"/>
    <property type="project" value="UniProtKB-KW"/>
</dbReference>
<dbReference type="InterPro" id="IPR036390">
    <property type="entry name" value="WH_DNA-bd_sf"/>
</dbReference>
<dbReference type="PANTHER" id="PTHR43537:SF5">
    <property type="entry name" value="UXU OPERON TRANSCRIPTIONAL REGULATOR"/>
    <property type="match status" value="1"/>
</dbReference>
<dbReference type="Gene3D" id="1.20.120.530">
    <property type="entry name" value="GntR ligand-binding domain-like"/>
    <property type="match status" value="1"/>
</dbReference>
<dbReference type="InterPro" id="IPR000524">
    <property type="entry name" value="Tscrpt_reg_HTH_GntR"/>
</dbReference>
<evidence type="ECO:0000256" key="2">
    <source>
        <dbReference type="ARBA" id="ARBA00023125"/>
    </source>
</evidence>
<evidence type="ECO:0000256" key="1">
    <source>
        <dbReference type="ARBA" id="ARBA00023015"/>
    </source>
</evidence>
<evidence type="ECO:0000313" key="5">
    <source>
        <dbReference type="EMBL" id="KIC57903.1"/>
    </source>
</evidence>
<dbReference type="AlphaFoldDB" id="A0A0B4DUI3"/>
<keyword evidence="2" id="KW-0238">DNA-binding</keyword>
<dbReference type="Gene3D" id="1.10.10.10">
    <property type="entry name" value="Winged helix-like DNA-binding domain superfamily/Winged helix DNA-binding domain"/>
    <property type="match status" value="1"/>
</dbReference>
<dbReference type="Pfam" id="PF07729">
    <property type="entry name" value="FCD"/>
    <property type="match status" value="1"/>
</dbReference>
<evidence type="ECO:0000256" key="3">
    <source>
        <dbReference type="ARBA" id="ARBA00023163"/>
    </source>
</evidence>
<protein>
    <submittedName>
        <fullName evidence="5">GntR family transcriptional regulator</fullName>
    </submittedName>
</protein>
<dbReference type="InterPro" id="IPR008920">
    <property type="entry name" value="TF_FadR/GntR_C"/>
</dbReference>
<dbReference type="GO" id="GO:0003700">
    <property type="term" value="F:DNA-binding transcription factor activity"/>
    <property type="evidence" value="ECO:0007669"/>
    <property type="project" value="InterPro"/>
</dbReference>
<keyword evidence="3" id="KW-0804">Transcription</keyword>
<dbReference type="InterPro" id="IPR011711">
    <property type="entry name" value="GntR_C"/>
</dbReference>
<evidence type="ECO:0000259" key="4">
    <source>
        <dbReference type="PROSITE" id="PS50949"/>
    </source>
</evidence>
<dbReference type="PROSITE" id="PS50949">
    <property type="entry name" value="HTH_GNTR"/>
    <property type="match status" value="1"/>
</dbReference>
<dbReference type="InterPro" id="IPR036388">
    <property type="entry name" value="WH-like_DNA-bd_sf"/>
</dbReference>
<dbReference type="Proteomes" id="UP000031202">
    <property type="component" value="Unassembled WGS sequence"/>
</dbReference>
<sequence length="257" mass="27823">MTDRPPTLRPGSTPLWQPVKKARAHELVIEAIEDRILSGALQVGDALPPERELATSLEVSRAGVREAVRVLEAQGVLRSQPGAGAAAGTFVAALPRDALTRFLRLHVALSNFTIQDVTDARVVLERASAASAARHLDDTARSQMVDALDRMDQPHSSRDSFNEADTQFHLAIAEASGSALSAALTAAIRSAMKVPILRAAERTEEWPDEAQRLRREHRAIYAAIDEGDASRAADLTETHIRRAASVLFGLESTTTRT</sequence>
<organism evidence="5 6">
    <name type="scientific">Microbacterium hominis</name>
    <dbReference type="NCBI Taxonomy" id="162426"/>
    <lineage>
        <taxon>Bacteria</taxon>
        <taxon>Bacillati</taxon>
        <taxon>Actinomycetota</taxon>
        <taxon>Actinomycetes</taxon>
        <taxon>Micrococcales</taxon>
        <taxon>Microbacteriaceae</taxon>
        <taxon>Microbacterium</taxon>
    </lineage>
</organism>
<name>A0A0B4DUI3_9MICO</name>
<proteinExistence type="predicted"/>
<dbReference type="CDD" id="cd07377">
    <property type="entry name" value="WHTH_GntR"/>
    <property type="match status" value="1"/>
</dbReference>
<dbReference type="RefSeq" id="WP_039415069.1">
    <property type="nucleotide sequence ID" value="NZ_JWSZ01000010.1"/>
</dbReference>
<dbReference type="SMART" id="SM00895">
    <property type="entry name" value="FCD"/>
    <property type="match status" value="1"/>
</dbReference>
<reference evidence="5 6" key="1">
    <citation type="submission" date="2014-12" db="EMBL/GenBank/DDBJ databases">
        <title>Genome sequencing of Microbacterium hominis TPW29.</title>
        <authorList>
            <person name="Tan P.W."/>
            <person name="Chan K.-G."/>
        </authorList>
    </citation>
    <scope>NUCLEOTIDE SEQUENCE [LARGE SCALE GENOMIC DNA]</scope>
    <source>
        <strain evidence="5 6">TPW29</strain>
    </source>
</reference>
<dbReference type="Pfam" id="PF00392">
    <property type="entry name" value="GntR"/>
    <property type="match status" value="1"/>
</dbReference>
<dbReference type="SUPFAM" id="SSF46785">
    <property type="entry name" value="Winged helix' DNA-binding domain"/>
    <property type="match status" value="1"/>
</dbReference>
<dbReference type="PRINTS" id="PR00035">
    <property type="entry name" value="HTHGNTR"/>
</dbReference>
<comment type="caution">
    <text evidence="5">The sequence shown here is derived from an EMBL/GenBank/DDBJ whole genome shotgun (WGS) entry which is preliminary data.</text>
</comment>
<dbReference type="EMBL" id="JWSZ01000010">
    <property type="protein sequence ID" value="KIC57903.1"/>
    <property type="molecule type" value="Genomic_DNA"/>
</dbReference>
<accession>A0A0B4DUI3</accession>
<gene>
    <name evidence="5" type="ORF">RM52_07380</name>
</gene>
<dbReference type="SMART" id="SM00345">
    <property type="entry name" value="HTH_GNTR"/>
    <property type="match status" value="1"/>
</dbReference>
<dbReference type="SUPFAM" id="SSF48008">
    <property type="entry name" value="GntR ligand-binding domain-like"/>
    <property type="match status" value="1"/>
</dbReference>